<accession>A0A5J9VS74</accession>
<gene>
    <name evidence="2" type="ORF">EJB05_12435</name>
</gene>
<evidence type="ECO:0000256" key="1">
    <source>
        <dbReference type="SAM" id="MobiDB-lite"/>
    </source>
</evidence>
<dbReference type="AlphaFoldDB" id="A0A5J9VS74"/>
<proteinExistence type="predicted"/>
<comment type="caution">
    <text evidence="2">The sequence shown here is derived from an EMBL/GenBank/DDBJ whole genome shotgun (WGS) entry which is preliminary data.</text>
</comment>
<feature type="compositionally biased region" description="Basic and acidic residues" evidence="1">
    <location>
        <begin position="317"/>
        <end position="333"/>
    </location>
</feature>
<dbReference type="EMBL" id="RWGY01000007">
    <property type="protein sequence ID" value="TVU39033.1"/>
    <property type="molecule type" value="Genomic_DNA"/>
</dbReference>
<name>A0A5J9VS74_9POAL</name>
<feature type="region of interest" description="Disordered" evidence="1">
    <location>
        <begin position="317"/>
        <end position="396"/>
    </location>
</feature>
<evidence type="ECO:0000313" key="2">
    <source>
        <dbReference type="EMBL" id="TVU39033.1"/>
    </source>
</evidence>
<evidence type="ECO:0000313" key="3">
    <source>
        <dbReference type="Proteomes" id="UP000324897"/>
    </source>
</evidence>
<dbReference type="Proteomes" id="UP000324897">
    <property type="component" value="Chromosome 4"/>
</dbReference>
<feature type="compositionally biased region" description="Basic and acidic residues" evidence="1">
    <location>
        <begin position="449"/>
        <end position="461"/>
    </location>
</feature>
<dbReference type="OrthoDB" id="10681372at2759"/>
<dbReference type="Gramene" id="TVU39033">
    <property type="protein sequence ID" value="TVU39033"/>
    <property type="gene ID" value="EJB05_12435"/>
</dbReference>
<feature type="region of interest" description="Disordered" evidence="1">
    <location>
        <begin position="413"/>
        <end position="461"/>
    </location>
</feature>
<feature type="non-terminal residue" evidence="2">
    <location>
        <position position="1"/>
    </location>
</feature>
<sequence>GVGGRVRVPLLRILILHARKLKLSKATLLQPHLFARKLKIRKNALLPPHPRSEKRSQRSFSTNPMLYYEGRVLLLDFDKLAATNKELAFTICNCEEQRRKVWLNQAAIEFFESNGLPTVDIQVHIMNLPECVADAEDVLNSNTLGRKVKLFRGKEEADLPTAQGQILFDLILCGLLEDLVKGKTYCGGLTLKDLVFARYPSGKLKLLIIKEPSIQENASNEDKALDVASVWPLLEKFYILEGGGLPFYFEELKTDLLSVTADEIGQDWFVEYLKFHIALFEMFFSGEPMARDWRWIAQGHEALQIIFYYKENQKKRGSGKERSNKKEEGKQQDNENSQSEGKCGISEALQEGRQTERGGAPAESERKQGLGKEQSGKKKVGKQQGNVNSQLGGKRGIVKETLREGIAATECKQAERAGSPAESEREKIVAESKGSTAVMEKAAPGSEMGKADMKGTAEKGQTQEKLAKEFLPGFIKGLLKISMMGGKLKRVWLLYKAAKWDGKDL</sequence>
<reference evidence="2 3" key="1">
    <citation type="journal article" date="2019" name="Sci. Rep.">
        <title>A high-quality genome of Eragrostis curvula grass provides insights into Poaceae evolution and supports new strategies to enhance forage quality.</title>
        <authorList>
            <person name="Carballo J."/>
            <person name="Santos B.A.C.M."/>
            <person name="Zappacosta D."/>
            <person name="Garbus I."/>
            <person name="Selva J.P."/>
            <person name="Gallo C.A."/>
            <person name="Diaz A."/>
            <person name="Albertini E."/>
            <person name="Caccamo M."/>
            <person name="Echenique V."/>
        </authorList>
    </citation>
    <scope>NUCLEOTIDE SEQUENCE [LARGE SCALE GENOMIC DNA]</scope>
    <source>
        <strain evidence="3">cv. Victoria</strain>
        <tissue evidence="2">Leaf</tissue>
    </source>
</reference>
<keyword evidence="3" id="KW-1185">Reference proteome</keyword>
<feature type="compositionally biased region" description="Basic and acidic residues" evidence="1">
    <location>
        <begin position="363"/>
        <end position="376"/>
    </location>
</feature>
<organism evidence="2 3">
    <name type="scientific">Eragrostis curvula</name>
    <name type="common">weeping love grass</name>
    <dbReference type="NCBI Taxonomy" id="38414"/>
    <lineage>
        <taxon>Eukaryota</taxon>
        <taxon>Viridiplantae</taxon>
        <taxon>Streptophyta</taxon>
        <taxon>Embryophyta</taxon>
        <taxon>Tracheophyta</taxon>
        <taxon>Spermatophyta</taxon>
        <taxon>Magnoliopsida</taxon>
        <taxon>Liliopsida</taxon>
        <taxon>Poales</taxon>
        <taxon>Poaceae</taxon>
        <taxon>PACMAD clade</taxon>
        <taxon>Chloridoideae</taxon>
        <taxon>Eragrostideae</taxon>
        <taxon>Eragrostidinae</taxon>
        <taxon>Eragrostis</taxon>
    </lineage>
</organism>
<protein>
    <submittedName>
        <fullName evidence="2">Uncharacterized protein</fullName>
    </submittedName>
</protein>